<organism evidence="1 2">
    <name type="scientific">Novosphingobium subterraneum</name>
    <dbReference type="NCBI Taxonomy" id="48936"/>
    <lineage>
        <taxon>Bacteria</taxon>
        <taxon>Pseudomonadati</taxon>
        <taxon>Pseudomonadota</taxon>
        <taxon>Alphaproteobacteria</taxon>
        <taxon>Sphingomonadales</taxon>
        <taxon>Sphingomonadaceae</taxon>
        <taxon>Novosphingobium</taxon>
    </lineage>
</organism>
<protein>
    <submittedName>
        <fullName evidence="1">Uncharacterized protein</fullName>
    </submittedName>
</protein>
<gene>
    <name evidence="1" type="ORF">NJ75_00588</name>
</gene>
<dbReference type="EMBL" id="JRVC01000002">
    <property type="protein sequence ID" value="KHS49153.1"/>
    <property type="molecule type" value="Genomic_DNA"/>
</dbReference>
<evidence type="ECO:0000313" key="1">
    <source>
        <dbReference type="EMBL" id="KHS49153.1"/>
    </source>
</evidence>
<dbReference type="RefSeq" id="WP_052241887.1">
    <property type="nucleotide sequence ID" value="NZ_JRVC01000002.1"/>
</dbReference>
<keyword evidence="2" id="KW-1185">Reference proteome</keyword>
<dbReference type="STRING" id="48936.NJ75_00588"/>
<evidence type="ECO:0000313" key="2">
    <source>
        <dbReference type="Proteomes" id="UP000031338"/>
    </source>
</evidence>
<sequence length="225" mass="23308">MLPALADILAGPERGFGYSASHVPDASEGWVELLASGLTFDLHGLKDGPPAAAPPIATALGLAQPDLGEMRWLTLAPGPHLAGAGGLLPVIRVAAMLLTELAQLSQAEGISWIPAHLVLKPGLFRQAVLPWLEGGPFPAPAFVAMYRLDDGSMASRGLNLLMGQEFILKAGNSADPSLLARTAVRLVDWLVAHGPVLQPTRAILAGTGAVSLEAESGSPILARCD</sequence>
<name>A0A0B9AIM7_9SPHN</name>
<proteinExistence type="predicted"/>
<comment type="caution">
    <text evidence="1">The sequence shown here is derived from an EMBL/GenBank/DDBJ whole genome shotgun (WGS) entry which is preliminary data.</text>
</comment>
<dbReference type="Proteomes" id="UP000031338">
    <property type="component" value="Unassembled WGS sequence"/>
</dbReference>
<reference evidence="1 2" key="1">
    <citation type="submission" date="2014-10" db="EMBL/GenBank/DDBJ databases">
        <title>Draft genome sequence of Novosphingobium subterraneum DSM 12447.</title>
        <authorList>
            <person name="Gan H.M."/>
            <person name="Gan H.Y."/>
            <person name="Savka M.A."/>
        </authorList>
    </citation>
    <scope>NUCLEOTIDE SEQUENCE [LARGE SCALE GENOMIC DNA]</scope>
    <source>
        <strain evidence="1 2">DSM 12447</strain>
    </source>
</reference>
<dbReference type="AlphaFoldDB" id="A0A0B9AIM7"/>
<accession>A0A0B9AIM7</accession>